<dbReference type="Gene3D" id="3.10.290.10">
    <property type="entry name" value="RNA-binding S4 domain"/>
    <property type="match status" value="1"/>
</dbReference>
<evidence type="ECO:0000256" key="1">
    <source>
        <dbReference type="PROSITE-ProRule" id="PRU00182"/>
    </source>
</evidence>
<accession>A0A939BM26</accession>
<evidence type="ECO:0000313" key="3">
    <source>
        <dbReference type="EMBL" id="MBM7555470.1"/>
    </source>
</evidence>
<dbReference type="Pfam" id="PF17774">
    <property type="entry name" value="YlmH_RBD"/>
    <property type="match status" value="1"/>
</dbReference>
<dbReference type="CDD" id="cd00165">
    <property type="entry name" value="S4"/>
    <property type="match status" value="1"/>
</dbReference>
<organism evidence="3 4">
    <name type="scientific">Halanaerobacter jeridensis</name>
    <dbReference type="NCBI Taxonomy" id="706427"/>
    <lineage>
        <taxon>Bacteria</taxon>
        <taxon>Bacillati</taxon>
        <taxon>Bacillota</taxon>
        <taxon>Clostridia</taxon>
        <taxon>Halanaerobiales</taxon>
        <taxon>Halobacteroidaceae</taxon>
        <taxon>Halanaerobacter</taxon>
    </lineage>
</organism>
<dbReference type="PANTHER" id="PTHR13633">
    <property type="entry name" value="MITOCHONDRIAL TRANSCRIPTION RESCUE FACTOR 1"/>
    <property type="match status" value="1"/>
</dbReference>
<dbReference type="SMART" id="SM00363">
    <property type="entry name" value="S4"/>
    <property type="match status" value="1"/>
</dbReference>
<protein>
    <submittedName>
        <fullName evidence="3">Photosystem II S4 domain protein</fullName>
    </submittedName>
</protein>
<dbReference type="InterPro" id="IPR012677">
    <property type="entry name" value="Nucleotide-bd_a/b_plait_sf"/>
</dbReference>
<sequence>MLFDKERLLSQFQDEEKIVLDKVLDKAEEALRTHKVAFTKFLNPHHLYLAQEMLDQVRDLKYLLYGAYQQAERQRLAVMPDYYIEDMVDSPLTLLDISGQFKFQDVSHRDFLGAILGTGIKREMVGDLVLYKEGCQAIIAPEIKDYLIYNLEQVHKIGVEVKEISFDRLQVEPQRIKKIKSTVASLRLDSVASSGFGTSRSKMSKIIEQGKVKVNWQVVEDPAYFLDEDDLLSIRGRCRVEIDEFRGKSRKDRIKLTLKRYL</sequence>
<dbReference type="InterPro" id="IPR036986">
    <property type="entry name" value="S4_RNA-bd_sf"/>
</dbReference>
<dbReference type="InterPro" id="IPR040591">
    <property type="entry name" value="RqcP2_RBD"/>
</dbReference>
<dbReference type="SUPFAM" id="SSF55174">
    <property type="entry name" value="Alpha-L RNA-binding motif"/>
    <property type="match status" value="1"/>
</dbReference>
<dbReference type="EMBL" id="JAFBDQ010000001">
    <property type="protein sequence ID" value="MBM7555470.1"/>
    <property type="molecule type" value="Genomic_DNA"/>
</dbReference>
<dbReference type="Proteomes" id="UP000774000">
    <property type="component" value="Unassembled WGS sequence"/>
</dbReference>
<dbReference type="PROSITE" id="PS50889">
    <property type="entry name" value="S4"/>
    <property type="match status" value="1"/>
</dbReference>
<dbReference type="PANTHER" id="PTHR13633:SF3">
    <property type="entry name" value="MITOCHONDRIAL TRANSCRIPTION RESCUE FACTOR 1"/>
    <property type="match status" value="1"/>
</dbReference>
<dbReference type="NCBIfam" id="TIGR03069">
    <property type="entry name" value="PS_II_S4"/>
    <property type="match status" value="1"/>
</dbReference>
<dbReference type="AlphaFoldDB" id="A0A939BM26"/>
<feature type="domain" description="RNA-binding S4" evidence="2">
    <location>
        <begin position="186"/>
        <end position="245"/>
    </location>
</feature>
<dbReference type="Gene3D" id="3.30.70.330">
    <property type="match status" value="1"/>
</dbReference>
<comment type="caution">
    <text evidence="3">The sequence shown here is derived from an EMBL/GenBank/DDBJ whole genome shotgun (WGS) entry which is preliminary data.</text>
</comment>
<proteinExistence type="predicted"/>
<evidence type="ECO:0000259" key="2">
    <source>
        <dbReference type="SMART" id="SM00363"/>
    </source>
</evidence>
<dbReference type="Gene3D" id="3.30.1370.160">
    <property type="match status" value="1"/>
</dbReference>
<dbReference type="GO" id="GO:0003723">
    <property type="term" value="F:RNA binding"/>
    <property type="evidence" value="ECO:0007669"/>
    <property type="project" value="UniProtKB-KW"/>
</dbReference>
<reference evidence="3" key="1">
    <citation type="submission" date="2021-01" db="EMBL/GenBank/DDBJ databases">
        <title>Genomic Encyclopedia of Type Strains, Phase IV (KMG-IV): sequencing the most valuable type-strain genomes for metagenomic binning, comparative biology and taxonomic classification.</title>
        <authorList>
            <person name="Goeker M."/>
        </authorList>
    </citation>
    <scope>NUCLEOTIDE SEQUENCE</scope>
    <source>
        <strain evidence="3">DSM 23230</strain>
    </source>
</reference>
<evidence type="ECO:0000313" key="4">
    <source>
        <dbReference type="Proteomes" id="UP000774000"/>
    </source>
</evidence>
<keyword evidence="4" id="KW-1185">Reference proteome</keyword>
<gene>
    <name evidence="3" type="ORF">JOC47_000294</name>
</gene>
<dbReference type="Pfam" id="PF01479">
    <property type="entry name" value="S4"/>
    <property type="match status" value="1"/>
</dbReference>
<dbReference type="RefSeq" id="WP_204700177.1">
    <property type="nucleotide sequence ID" value="NZ_JAFBDQ010000001.1"/>
</dbReference>
<name>A0A939BM26_9FIRM</name>
<keyword evidence="1" id="KW-0694">RNA-binding</keyword>
<dbReference type="InterPro" id="IPR002942">
    <property type="entry name" value="S4_RNA-bd"/>
</dbReference>
<dbReference type="InterPro" id="IPR017506">
    <property type="entry name" value="PSII_S4"/>
</dbReference>